<dbReference type="GO" id="GO:0050308">
    <property type="term" value="F:sugar-phosphatase activity"/>
    <property type="evidence" value="ECO:0007669"/>
    <property type="project" value="TreeGrafter"/>
</dbReference>
<dbReference type="SUPFAM" id="SSF53254">
    <property type="entry name" value="Phosphoglycerate mutase-like"/>
    <property type="match status" value="1"/>
</dbReference>
<dbReference type="InterPro" id="IPR000560">
    <property type="entry name" value="His_Pase_clade-2"/>
</dbReference>
<proteinExistence type="inferred from homology"/>
<evidence type="ECO:0000313" key="5">
    <source>
        <dbReference type="Proteomes" id="UP001153714"/>
    </source>
</evidence>
<protein>
    <recommendedName>
        <fullName evidence="6">Glucose-1-phosphatase</fullName>
    </recommendedName>
</protein>
<keyword evidence="5" id="KW-1185">Reference proteome</keyword>
<keyword evidence="3" id="KW-0732">Signal</keyword>
<dbReference type="InterPro" id="IPR050645">
    <property type="entry name" value="Histidine_acid_phosphatase"/>
</dbReference>
<gene>
    <name evidence="4" type="ORF">DIATSA_LOCUS11912</name>
</gene>
<evidence type="ECO:0000256" key="3">
    <source>
        <dbReference type="SAM" id="SignalP"/>
    </source>
</evidence>
<reference evidence="4" key="2">
    <citation type="submission" date="2022-10" db="EMBL/GenBank/DDBJ databases">
        <authorList>
            <consortium name="ENA_rothamsted_submissions"/>
            <consortium name="culmorum"/>
            <person name="King R."/>
        </authorList>
    </citation>
    <scope>NUCLEOTIDE SEQUENCE</scope>
</reference>
<evidence type="ECO:0000256" key="1">
    <source>
        <dbReference type="ARBA" id="ARBA00000032"/>
    </source>
</evidence>
<dbReference type="EMBL" id="OU893337">
    <property type="protein sequence ID" value="CAG9794546.1"/>
    <property type="molecule type" value="Genomic_DNA"/>
</dbReference>
<dbReference type="Proteomes" id="UP001153714">
    <property type="component" value="Chromosome 6"/>
</dbReference>
<evidence type="ECO:0000313" key="4">
    <source>
        <dbReference type="EMBL" id="CAG9794546.1"/>
    </source>
</evidence>
<evidence type="ECO:0008006" key="6">
    <source>
        <dbReference type="Google" id="ProtNLM"/>
    </source>
</evidence>
<dbReference type="PANTHER" id="PTHR11567">
    <property type="entry name" value="ACID PHOSPHATASE-RELATED"/>
    <property type="match status" value="1"/>
</dbReference>
<dbReference type="InterPro" id="IPR029033">
    <property type="entry name" value="His_PPase_superfam"/>
</dbReference>
<dbReference type="PROSITE" id="PS00778">
    <property type="entry name" value="HIS_ACID_PHOSPHAT_2"/>
    <property type="match status" value="1"/>
</dbReference>
<dbReference type="Pfam" id="PF00328">
    <property type="entry name" value="His_Phos_2"/>
    <property type="match status" value="2"/>
</dbReference>
<evidence type="ECO:0000256" key="2">
    <source>
        <dbReference type="ARBA" id="ARBA00005375"/>
    </source>
</evidence>
<sequence>MKSKLIGLLFLWCTILKVDCLKLNKVFILSRHNLRTPLTDKLQHVTPFLMPKWDTKSGFLTSKGFSLEEYMGEYFSDWLRKERLFTDLCPSDDSVFLYSNVKQRTIETAKAFAKSAFKNCNVTVYNKKSAVDPVFNPIITNTSEVFKELYTASMQKKLNNLNLEDAYIELDKIIDIKNSEICKKESFCDLIDNKDVILFSLGEEPNVFGPLSIGNSLVDAFLMSYYSGARTEDIAWGKINSEEQWRKLLEITWENQNVRFNHTLANDIARQMLNVLKSAFLEDNLARKFTMLVGHDSNLNAIMAALRFKSYVLPGQYEKTPIGGKIVFQKWREDTNEYLKVEYVYQTMEQLRNGSKLSKENPPQSVVLELRDCKINESGFCLWTDFVSILKNIN</sequence>
<dbReference type="InterPro" id="IPR033379">
    <property type="entry name" value="Acid_Pase_AS"/>
</dbReference>
<comment type="catalytic activity">
    <reaction evidence="1">
        <text>a phosphate monoester + H2O = an alcohol + phosphate</text>
        <dbReference type="Rhea" id="RHEA:15017"/>
        <dbReference type="ChEBI" id="CHEBI:15377"/>
        <dbReference type="ChEBI" id="CHEBI:30879"/>
        <dbReference type="ChEBI" id="CHEBI:43474"/>
        <dbReference type="ChEBI" id="CHEBI:67140"/>
        <dbReference type="EC" id="3.1.3.2"/>
    </reaction>
</comment>
<feature type="chain" id="PRO_5040515942" description="Glucose-1-phosphatase" evidence="3">
    <location>
        <begin position="21"/>
        <end position="394"/>
    </location>
</feature>
<dbReference type="PANTHER" id="PTHR11567:SF135">
    <property type="entry name" value="GLUCOSE-1-PHOSPHATASE"/>
    <property type="match status" value="1"/>
</dbReference>
<feature type="signal peptide" evidence="3">
    <location>
        <begin position="1"/>
        <end position="20"/>
    </location>
</feature>
<organism evidence="4 5">
    <name type="scientific">Diatraea saccharalis</name>
    <name type="common">sugarcane borer</name>
    <dbReference type="NCBI Taxonomy" id="40085"/>
    <lineage>
        <taxon>Eukaryota</taxon>
        <taxon>Metazoa</taxon>
        <taxon>Ecdysozoa</taxon>
        <taxon>Arthropoda</taxon>
        <taxon>Hexapoda</taxon>
        <taxon>Insecta</taxon>
        <taxon>Pterygota</taxon>
        <taxon>Neoptera</taxon>
        <taxon>Endopterygota</taxon>
        <taxon>Lepidoptera</taxon>
        <taxon>Glossata</taxon>
        <taxon>Ditrysia</taxon>
        <taxon>Pyraloidea</taxon>
        <taxon>Crambidae</taxon>
        <taxon>Crambinae</taxon>
        <taxon>Diatraea</taxon>
    </lineage>
</organism>
<name>A0A9N9REC7_9NEOP</name>
<dbReference type="GO" id="GO:0003993">
    <property type="term" value="F:acid phosphatase activity"/>
    <property type="evidence" value="ECO:0007669"/>
    <property type="project" value="UniProtKB-EC"/>
</dbReference>
<comment type="similarity">
    <text evidence="2">Belongs to the histidine acid phosphatase family.</text>
</comment>
<dbReference type="CDD" id="cd07061">
    <property type="entry name" value="HP_HAP_like"/>
    <property type="match status" value="1"/>
</dbReference>
<dbReference type="OrthoDB" id="75078at2759"/>
<dbReference type="Gene3D" id="3.40.50.1240">
    <property type="entry name" value="Phosphoglycerate mutase-like"/>
    <property type="match status" value="2"/>
</dbReference>
<dbReference type="AlphaFoldDB" id="A0A9N9REC7"/>
<accession>A0A9N9REC7</accession>
<reference evidence="4" key="1">
    <citation type="submission" date="2021-12" db="EMBL/GenBank/DDBJ databases">
        <authorList>
            <person name="King R."/>
        </authorList>
    </citation>
    <scope>NUCLEOTIDE SEQUENCE</scope>
</reference>
<dbReference type="PROSITE" id="PS00616">
    <property type="entry name" value="HIS_ACID_PHOSPHAT_1"/>
    <property type="match status" value="1"/>
</dbReference>